<dbReference type="FunFam" id="2.30.30.140:FF:000022">
    <property type="entry name" value="Hydrogenase assembly chaperone HybG"/>
    <property type="match status" value="1"/>
</dbReference>
<dbReference type="PRINTS" id="PR00445">
    <property type="entry name" value="HUPFHYPC"/>
</dbReference>
<sequence>MCLAIPARLVELLPGEQAIVNLGGIRKTISIALIDSVEVGDYVIVHVGHAIGKIDPEEAARTLAMFGELAEAGSEPVSPPMKAAA</sequence>
<proteinExistence type="inferred from homology"/>
<dbReference type="KEGG" id="pna:Pnap_1961"/>
<dbReference type="PANTHER" id="PTHR35177">
    <property type="entry name" value="HYDROGENASE MATURATION FACTOR HYBG"/>
    <property type="match status" value="1"/>
</dbReference>
<organism evidence="2 3">
    <name type="scientific">Polaromonas naphthalenivorans (strain CJ2)</name>
    <dbReference type="NCBI Taxonomy" id="365044"/>
    <lineage>
        <taxon>Bacteria</taxon>
        <taxon>Pseudomonadati</taxon>
        <taxon>Pseudomonadota</taxon>
        <taxon>Betaproteobacteria</taxon>
        <taxon>Burkholderiales</taxon>
        <taxon>Comamonadaceae</taxon>
        <taxon>Polaromonas</taxon>
    </lineage>
</organism>
<dbReference type="PROSITE" id="PS01097">
    <property type="entry name" value="HUPF_HYPC"/>
    <property type="match status" value="1"/>
</dbReference>
<name>A1VNP2_POLNA</name>
<keyword evidence="3" id="KW-1185">Reference proteome</keyword>
<dbReference type="GO" id="GO:1902670">
    <property type="term" value="F:carbon dioxide binding"/>
    <property type="evidence" value="ECO:0007669"/>
    <property type="project" value="TreeGrafter"/>
</dbReference>
<dbReference type="AlphaFoldDB" id="A1VNP2"/>
<dbReference type="PANTHER" id="PTHR35177:SF2">
    <property type="entry name" value="HYDROGENASE MATURATION FACTOR HYBG"/>
    <property type="match status" value="1"/>
</dbReference>
<dbReference type="GO" id="GO:0051604">
    <property type="term" value="P:protein maturation"/>
    <property type="evidence" value="ECO:0007669"/>
    <property type="project" value="TreeGrafter"/>
</dbReference>
<dbReference type="eggNOG" id="COG0298">
    <property type="taxonomic scope" value="Bacteria"/>
</dbReference>
<dbReference type="Proteomes" id="UP000000644">
    <property type="component" value="Chromosome"/>
</dbReference>
<gene>
    <name evidence="2" type="ordered locus">Pnap_1961</name>
</gene>
<dbReference type="RefSeq" id="WP_011801351.1">
    <property type="nucleotide sequence ID" value="NC_008781.1"/>
</dbReference>
<dbReference type="GO" id="GO:0005506">
    <property type="term" value="F:iron ion binding"/>
    <property type="evidence" value="ECO:0007669"/>
    <property type="project" value="TreeGrafter"/>
</dbReference>
<comment type="similarity">
    <text evidence="1">Belongs to the HupF/HypC family.</text>
</comment>
<dbReference type="OrthoDB" id="9806017at2"/>
<protein>
    <submittedName>
        <fullName evidence="2">Hydrogenase assembly chaperone hypC/hupF</fullName>
    </submittedName>
</protein>
<dbReference type="NCBIfam" id="TIGR00074">
    <property type="entry name" value="hypC_hupF"/>
    <property type="match status" value="1"/>
</dbReference>
<dbReference type="STRING" id="365044.Pnap_1961"/>
<dbReference type="EMBL" id="CP000529">
    <property type="protein sequence ID" value="ABM37270.1"/>
    <property type="molecule type" value="Genomic_DNA"/>
</dbReference>
<evidence type="ECO:0000313" key="2">
    <source>
        <dbReference type="EMBL" id="ABM37270.1"/>
    </source>
</evidence>
<evidence type="ECO:0000313" key="3">
    <source>
        <dbReference type="Proteomes" id="UP000000644"/>
    </source>
</evidence>
<dbReference type="Pfam" id="PF01455">
    <property type="entry name" value="HupF_HypC"/>
    <property type="match status" value="1"/>
</dbReference>
<accession>A1VNP2</accession>
<reference evidence="3" key="1">
    <citation type="journal article" date="2009" name="Environ. Microbiol.">
        <title>The genome of Polaromonas naphthalenivorans strain CJ2, isolated from coal tar-contaminated sediment, reveals physiological and metabolic versatility and evolution through extensive horizontal gene transfer.</title>
        <authorList>
            <person name="Yagi J.M."/>
            <person name="Sims D."/>
            <person name="Brettin T."/>
            <person name="Bruce D."/>
            <person name="Madsen E.L."/>
        </authorList>
    </citation>
    <scope>NUCLEOTIDE SEQUENCE [LARGE SCALE GENOMIC DNA]</scope>
    <source>
        <strain evidence="3">CJ2</strain>
    </source>
</reference>
<dbReference type="InterPro" id="IPR001109">
    <property type="entry name" value="Hydrogenase_HupF/HypC"/>
</dbReference>
<dbReference type="Gene3D" id="2.30.30.140">
    <property type="match status" value="1"/>
</dbReference>
<dbReference type="InterPro" id="IPR019812">
    <property type="entry name" value="Hydgase_assmbl_chp_CS"/>
</dbReference>
<evidence type="ECO:0000256" key="1">
    <source>
        <dbReference type="ARBA" id="ARBA00006018"/>
    </source>
</evidence>
<dbReference type="HOGENOM" id="CLU_159381_2_2_4"/>
<dbReference type="SUPFAM" id="SSF159127">
    <property type="entry name" value="HupF/HypC-like"/>
    <property type="match status" value="1"/>
</dbReference>